<dbReference type="Proteomes" id="UP000805649">
    <property type="component" value="Unassembled WGS sequence"/>
</dbReference>
<accession>A0ACC3ZGQ4</accession>
<organism evidence="1 2">
    <name type="scientific">Colletotrichum truncatum</name>
    <name type="common">Anthracnose fungus</name>
    <name type="synonym">Colletotrichum capsici</name>
    <dbReference type="NCBI Taxonomy" id="5467"/>
    <lineage>
        <taxon>Eukaryota</taxon>
        <taxon>Fungi</taxon>
        <taxon>Dikarya</taxon>
        <taxon>Ascomycota</taxon>
        <taxon>Pezizomycotina</taxon>
        <taxon>Sordariomycetes</taxon>
        <taxon>Hypocreomycetidae</taxon>
        <taxon>Glomerellales</taxon>
        <taxon>Glomerellaceae</taxon>
        <taxon>Colletotrichum</taxon>
        <taxon>Colletotrichum truncatum species complex</taxon>
    </lineage>
</organism>
<gene>
    <name evidence="1" type="ORF">CTRU02_201180</name>
</gene>
<sequence>MAPKKVLVVLTSVDKTEKNGKPIGWYLPELAHPYDVLKEAGVEMTFASPKGGVAPLDQASVQMFANDPSSKNFLENHKETWENTQPLSKFVGRASEFDAVFYPGGHGPMYDLAFDEDNMKLIAEFAAQNKPVSAVCHGPGAIVNAKTNDGEYLVKGRNVTGFSNTEEDQAGYTDEMNFLLEDRLKEVGGKYSKADAPWGEKVVVDGIVITGQNPASAKAVGEAIVKALGL</sequence>
<keyword evidence="2" id="KW-1185">Reference proteome</keyword>
<name>A0ACC3ZGQ4_COLTU</name>
<proteinExistence type="predicted"/>
<comment type="caution">
    <text evidence="1">The sequence shown here is derived from an EMBL/GenBank/DDBJ whole genome shotgun (WGS) entry which is preliminary data.</text>
</comment>
<evidence type="ECO:0000313" key="2">
    <source>
        <dbReference type="Proteomes" id="UP000805649"/>
    </source>
</evidence>
<dbReference type="EMBL" id="VUJX02000001">
    <property type="protein sequence ID" value="KAL0943294.1"/>
    <property type="molecule type" value="Genomic_DNA"/>
</dbReference>
<evidence type="ECO:0000313" key="1">
    <source>
        <dbReference type="EMBL" id="KAL0943294.1"/>
    </source>
</evidence>
<protein>
    <submittedName>
        <fullName evidence="1">GATase1 Hsp31-like family protein</fullName>
    </submittedName>
</protein>
<reference evidence="1 2" key="1">
    <citation type="journal article" date="2020" name="Phytopathology">
        <title>Genome Sequence Resources of Colletotrichum truncatum, C. plurivorum, C. musicola, and C. sojae: Four Species Pathogenic to Soybean (Glycine max).</title>
        <authorList>
            <person name="Rogerio F."/>
            <person name="Boufleur T.R."/>
            <person name="Ciampi-Guillardi M."/>
            <person name="Sukno S.A."/>
            <person name="Thon M.R."/>
            <person name="Massola Junior N.S."/>
            <person name="Baroncelli R."/>
        </authorList>
    </citation>
    <scope>NUCLEOTIDE SEQUENCE [LARGE SCALE GENOMIC DNA]</scope>
    <source>
        <strain evidence="1 2">CMES1059</strain>
    </source>
</reference>